<accession>A0ABV3RWT0</accession>
<feature type="domain" description="Ketoreductase" evidence="3">
    <location>
        <begin position="11"/>
        <end position="183"/>
    </location>
</feature>
<keyword evidence="5" id="KW-1185">Reference proteome</keyword>
<evidence type="ECO:0000313" key="5">
    <source>
        <dbReference type="Proteomes" id="UP001556636"/>
    </source>
</evidence>
<dbReference type="EMBL" id="JBAKFG010000001">
    <property type="protein sequence ID" value="MEX0372642.1"/>
    <property type="molecule type" value="Genomic_DNA"/>
</dbReference>
<evidence type="ECO:0000256" key="1">
    <source>
        <dbReference type="ARBA" id="ARBA00006484"/>
    </source>
</evidence>
<name>A0ABV3RWT0_9GAMM</name>
<gene>
    <name evidence="4" type="ORF">V6X51_04230</name>
</gene>
<reference evidence="4 5" key="1">
    <citation type="submission" date="2024-02" db="EMBL/GenBank/DDBJ databases">
        <title>New especies of Spiribacter isolated from saline water.</title>
        <authorList>
            <person name="Leon M.J."/>
            <person name="De La Haba R."/>
            <person name="Sanchez-Porro C."/>
            <person name="Ventosa A."/>
        </authorList>
    </citation>
    <scope>NUCLEOTIDE SEQUENCE [LARGE SCALE GENOMIC DNA]</scope>
    <source>
        <strain evidence="5">ag22IC6-196</strain>
    </source>
</reference>
<dbReference type="InterPro" id="IPR057326">
    <property type="entry name" value="KR_dom"/>
</dbReference>
<dbReference type="PANTHER" id="PTHR44196:SF1">
    <property type="entry name" value="DEHYDROGENASE_REDUCTASE SDR FAMILY MEMBER 7B"/>
    <property type="match status" value="1"/>
</dbReference>
<comment type="similarity">
    <text evidence="1">Belongs to the short-chain dehydrogenases/reductases (SDR) family.</text>
</comment>
<dbReference type="InterPro" id="IPR002347">
    <property type="entry name" value="SDR_fam"/>
</dbReference>
<dbReference type="RefSeq" id="WP_367951236.1">
    <property type="nucleotide sequence ID" value="NZ_JBAKFG010000001.1"/>
</dbReference>
<proteinExistence type="inferred from homology"/>
<sequence>MNRKGADMHEGIVVITGAGTGIGRALAMHYAARAQPVLAIGRREAPLQALADEYPLVRAVPADVASDAGRAAIIEALGDQPIRALVHNAGVLEPVGPLLEQSAEALRSHLAVNLEAPIALSRALRGRMANNGRILHVSSGAAHRAMPGWGAYCISKAALHMAYQVLKAEMGSTAVHVGSLRPGVVDTPMQSLIRSQSVEDFPAVENFRALKANDALTAPAQVATFMAAVLALPGERFSEQEWDIREHWDQVVDG</sequence>
<dbReference type="Proteomes" id="UP001556636">
    <property type="component" value="Unassembled WGS sequence"/>
</dbReference>
<protein>
    <submittedName>
        <fullName evidence="4">SDR family NAD(P)-dependent oxidoreductase</fullName>
    </submittedName>
</protein>
<evidence type="ECO:0000256" key="2">
    <source>
        <dbReference type="ARBA" id="ARBA00023002"/>
    </source>
</evidence>
<keyword evidence="2" id="KW-0560">Oxidoreductase</keyword>
<evidence type="ECO:0000313" key="4">
    <source>
        <dbReference type="EMBL" id="MEX0372642.1"/>
    </source>
</evidence>
<dbReference type="InterPro" id="IPR036291">
    <property type="entry name" value="NAD(P)-bd_dom_sf"/>
</dbReference>
<dbReference type="PANTHER" id="PTHR44196">
    <property type="entry name" value="DEHYDROGENASE/REDUCTASE SDR FAMILY MEMBER 7B"/>
    <property type="match status" value="1"/>
</dbReference>
<dbReference type="PRINTS" id="PR00081">
    <property type="entry name" value="GDHRDH"/>
</dbReference>
<dbReference type="SUPFAM" id="SSF51735">
    <property type="entry name" value="NAD(P)-binding Rossmann-fold domains"/>
    <property type="match status" value="1"/>
</dbReference>
<dbReference type="Pfam" id="PF00106">
    <property type="entry name" value="adh_short"/>
    <property type="match status" value="1"/>
</dbReference>
<dbReference type="Gene3D" id="3.40.50.720">
    <property type="entry name" value="NAD(P)-binding Rossmann-like Domain"/>
    <property type="match status" value="1"/>
</dbReference>
<comment type="caution">
    <text evidence="4">The sequence shown here is derived from an EMBL/GenBank/DDBJ whole genome shotgun (WGS) entry which is preliminary data.</text>
</comment>
<organism evidence="4 5">
    <name type="scientific">Spiribacter roseus</name>
    <dbReference type="NCBI Taxonomy" id="1855875"/>
    <lineage>
        <taxon>Bacteria</taxon>
        <taxon>Pseudomonadati</taxon>
        <taxon>Pseudomonadota</taxon>
        <taxon>Gammaproteobacteria</taxon>
        <taxon>Chromatiales</taxon>
        <taxon>Ectothiorhodospiraceae</taxon>
        <taxon>Spiribacter</taxon>
    </lineage>
</organism>
<evidence type="ECO:0000259" key="3">
    <source>
        <dbReference type="SMART" id="SM00822"/>
    </source>
</evidence>
<dbReference type="SMART" id="SM00822">
    <property type="entry name" value="PKS_KR"/>
    <property type="match status" value="1"/>
</dbReference>